<feature type="region of interest" description="Disordered" evidence="1">
    <location>
        <begin position="1"/>
        <end position="31"/>
    </location>
</feature>
<evidence type="ECO:0000313" key="3">
    <source>
        <dbReference type="EMBL" id="GAA1752415.1"/>
    </source>
</evidence>
<keyword evidence="2" id="KW-0812">Transmembrane</keyword>
<keyword evidence="2" id="KW-0472">Membrane</keyword>
<proteinExistence type="predicted"/>
<protein>
    <recommendedName>
        <fullName evidence="5">DUF4333 domain-containing protein</fullName>
    </recommendedName>
</protein>
<sequence length="148" mass="15567">MQRTDAVPTRAAYRAAMSPETDELATEPPATQSSWIARTPLWARIVVPAVVLVGGAAVVVSAMAAEAQPPATVESMCRSAVEAKLETRGHSDVDVSRSFQIAEADGAQRVSGTVSSVDDSGHVDHAQVRCVVRVDGDTIRVVSARLSD</sequence>
<keyword evidence="4" id="KW-1185">Reference proteome</keyword>
<organism evidence="3 4">
    <name type="scientific">Agromyces humatus</name>
    <dbReference type="NCBI Taxonomy" id="279573"/>
    <lineage>
        <taxon>Bacteria</taxon>
        <taxon>Bacillati</taxon>
        <taxon>Actinomycetota</taxon>
        <taxon>Actinomycetes</taxon>
        <taxon>Micrococcales</taxon>
        <taxon>Microbacteriaceae</taxon>
        <taxon>Agromyces</taxon>
    </lineage>
</organism>
<reference evidence="3 4" key="1">
    <citation type="journal article" date="2019" name="Int. J. Syst. Evol. Microbiol.">
        <title>The Global Catalogue of Microorganisms (GCM) 10K type strain sequencing project: providing services to taxonomists for standard genome sequencing and annotation.</title>
        <authorList>
            <consortium name="The Broad Institute Genomics Platform"/>
            <consortium name="The Broad Institute Genome Sequencing Center for Infectious Disease"/>
            <person name="Wu L."/>
            <person name="Ma J."/>
        </authorList>
    </citation>
    <scope>NUCLEOTIDE SEQUENCE [LARGE SCALE GENOMIC DNA]</scope>
    <source>
        <strain evidence="3 4">JCM 14319</strain>
    </source>
</reference>
<keyword evidence="2" id="KW-1133">Transmembrane helix</keyword>
<comment type="caution">
    <text evidence="3">The sequence shown here is derived from an EMBL/GenBank/DDBJ whole genome shotgun (WGS) entry which is preliminary data.</text>
</comment>
<feature type="transmembrane region" description="Helical" evidence="2">
    <location>
        <begin position="41"/>
        <end position="65"/>
    </location>
</feature>
<evidence type="ECO:0008006" key="5">
    <source>
        <dbReference type="Google" id="ProtNLM"/>
    </source>
</evidence>
<accession>A0ABN2KBJ4</accession>
<dbReference type="Proteomes" id="UP001500506">
    <property type="component" value="Unassembled WGS sequence"/>
</dbReference>
<evidence type="ECO:0000313" key="4">
    <source>
        <dbReference type="Proteomes" id="UP001500506"/>
    </source>
</evidence>
<name>A0ABN2KBJ4_9MICO</name>
<evidence type="ECO:0000256" key="1">
    <source>
        <dbReference type="SAM" id="MobiDB-lite"/>
    </source>
</evidence>
<gene>
    <name evidence="3" type="ORF">GCM10009747_07590</name>
</gene>
<evidence type="ECO:0000256" key="2">
    <source>
        <dbReference type="SAM" id="Phobius"/>
    </source>
</evidence>
<dbReference type="EMBL" id="BAAANH010000001">
    <property type="protein sequence ID" value="GAA1752415.1"/>
    <property type="molecule type" value="Genomic_DNA"/>
</dbReference>